<sequence>MTERESAPEGAEPLPSLTDDEKALLEAENGIRQYDRMVALVEGALAAARFRLRVSALIELNRLAVEGLEVDPGSLRSVPIRISNTDHQPPPASDVPGLLEEMCDYVNDSWESRTALHLSAYVMWRLNWIHPWKDGNGRTSRVVSYLVLCAKTGFVLPGTTTIPEMIAGNKHPYYAALDAADEAWQTQQLDVSEMESLLADLLAKQLVGIYAAAGGPT</sequence>
<dbReference type="PANTHER" id="PTHR13504">
    <property type="entry name" value="FIDO DOMAIN-CONTAINING PROTEIN DDB_G0283145"/>
    <property type="match status" value="1"/>
</dbReference>
<feature type="active site" evidence="1">
    <location>
        <position position="130"/>
    </location>
</feature>
<evidence type="ECO:0000313" key="5">
    <source>
        <dbReference type="Proteomes" id="UP000238823"/>
    </source>
</evidence>
<evidence type="ECO:0000313" key="4">
    <source>
        <dbReference type="EMBL" id="PRP99350.1"/>
    </source>
</evidence>
<dbReference type="InterPro" id="IPR040198">
    <property type="entry name" value="Fido_containing"/>
</dbReference>
<dbReference type="SUPFAM" id="SSF140931">
    <property type="entry name" value="Fic-like"/>
    <property type="match status" value="1"/>
</dbReference>
<dbReference type="AlphaFoldDB" id="A0A2S9Y2Y2"/>
<dbReference type="PANTHER" id="PTHR13504:SF38">
    <property type="entry name" value="FIDO DOMAIN-CONTAINING PROTEIN"/>
    <property type="match status" value="1"/>
</dbReference>
<dbReference type="GO" id="GO:0005524">
    <property type="term" value="F:ATP binding"/>
    <property type="evidence" value="ECO:0007669"/>
    <property type="project" value="UniProtKB-KW"/>
</dbReference>
<dbReference type="InterPro" id="IPR003812">
    <property type="entry name" value="Fido"/>
</dbReference>
<dbReference type="InterPro" id="IPR036597">
    <property type="entry name" value="Fido-like_dom_sf"/>
</dbReference>
<dbReference type="Proteomes" id="UP000238823">
    <property type="component" value="Unassembled WGS sequence"/>
</dbReference>
<feature type="domain" description="Fido" evidence="3">
    <location>
        <begin position="52"/>
        <end position="200"/>
    </location>
</feature>
<proteinExistence type="predicted"/>
<evidence type="ECO:0000256" key="2">
    <source>
        <dbReference type="PIRSR" id="PIRSR640198-2"/>
    </source>
</evidence>
<name>A0A2S9Y2Y2_9BACT</name>
<gene>
    <name evidence="4" type="ORF">ENSA7_63920</name>
</gene>
<protein>
    <submittedName>
        <fullName evidence="4">Fic/DOC family protein</fullName>
    </submittedName>
</protein>
<dbReference type="PROSITE" id="PS51459">
    <property type="entry name" value="FIDO"/>
    <property type="match status" value="1"/>
</dbReference>
<dbReference type="EMBL" id="PVNL01000121">
    <property type="protein sequence ID" value="PRP99350.1"/>
    <property type="molecule type" value="Genomic_DNA"/>
</dbReference>
<comment type="caution">
    <text evidence="4">The sequence shown here is derived from an EMBL/GenBank/DDBJ whole genome shotgun (WGS) entry which is preliminary data.</text>
</comment>
<keyword evidence="2" id="KW-0547">Nucleotide-binding</keyword>
<feature type="binding site" evidence="2">
    <location>
        <begin position="173"/>
        <end position="174"/>
    </location>
    <ligand>
        <name>ATP</name>
        <dbReference type="ChEBI" id="CHEBI:30616"/>
    </ligand>
</feature>
<organism evidence="4 5">
    <name type="scientific">Enhygromyxa salina</name>
    <dbReference type="NCBI Taxonomy" id="215803"/>
    <lineage>
        <taxon>Bacteria</taxon>
        <taxon>Pseudomonadati</taxon>
        <taxon>Myxococcota</taxon>
        <taxon>Polyangia</taxon>
        <taxon>Nannocystales</taxon>
        <taxon>Nannocystaceae</taxon>
        <taxon>Enhygromyxa</taxon>
    </lineage>
</organism>
<evidence type="ECO:0000256" key="1">
    <source>
        <dbReference type="PIRSR" id="PIRSR640198-1"/>
    </source>
</evidence>
<dbReference type="Pfam" id="PF02661">
    <property type="entry name" value="Fic"/>
    <property type="match status" value="1"/>
</dbReference>
<accession>A0A2S9Y2Y2</accession>
<dbReference type="RefSeq" id="WP_219908096.1">
    <property type="nucleotide sequence ID" value="NZ_PVNL01000121.1"/>
</dbReference>
<feature type="binding site" evidence="2">
    <location>
        <begin position="134"/>
        <end position="141"/>
    </location>
    <ligand>
        <name>ATP</name>
        <dbReference type="ChEBI" id="CHEBI:30616"/>
    </ligand>
</feature>
<evidence type="ECO:0000259" key="3">
    <source>
        <dbReference type="PROSITE" id="PS51459"/>
    </source>
</evidence>
<reference evidence="4 5" key="1">
    <citation type="submission" date="2018-03" db="EMBL/GenBank/DDBJ databases">
        <title>Draft Genome Sequences of the Obligatory Marine Myxobacteria Enhygromyxa salina SWB007.</title>
        <authorList>
            <person name="Poehlein A."/>
            <person name="Moghaddam J.A."/>
            <person name="Harms H."/>
            <person name="Alanjari M."/>
            <person name="Koenig G.M."/>
            <person name="Daniel R."/>
            <person name="Schaeberle T.F."/>
        </authorList>
    </citation>
    <scope>NUCLEOTIDE SEQUENCE [LARGE SCALE GENOMIC DNA]</scope>
    <source>
        <strain evidence="4 5">SWB007</strain>
    </source>
</reference>
<dbReference type="Gene3D" id="1.10.3290.10">
    <property type="entry name" value="Fido-like domain"/>
    <property type="match status" value="1"/>
</dbReference>
<keyword evidence="2" id="KW-0067">ATP-binding</keyword>